<dbReference type="EMBL" id="CM045874">
    <property type="protein sequence ID" value="KAI7945213.1"/>
    <property type="molecule type" value="Genomic_DNA"/>
</dbReference>
<keyword evidence="2" id="KW-1185">Reference proteome</keyword>
<reference evidence="2" key="2">
    <citation type="journal article" date="2018" name="Mol. Plant Microbe Interact.">
        <title>Genome sequence resources for the wheat stripe rust pathogen (Puccinia striiformis f. sp. tritici) and the barley stripe rust pathogen (Puccinia striiformis f. sp. hordei).</title>
        <authorList>
            <person name="Xia C."/>
            <person name="Wang M."/>
            <person name="Yin C."/>
            <person name="Cornejo O.E."/>
            <person name="Hulbert S.H."/>
            <person name="Chen X."/>
        </authorList>
    </citation>
    <scope>NUCLEOTIDE SEQUENCE [LARGE SCALE GENOMIC DNA]</scope>
    <source>
        <strain evidence="2">93-210</strain>
    </source>
</reference>
<reference evidence="2" key="1">
    <citation type="journal article" date="2018" name="BMC Genomics">
        <title>Genomic insights into host adaptation between the wheat stripe rust pathogen (Puccinia striiformis f. sp. tritici) and the barley stripe rust pathogen (Puccinia striiformis f. sp. hordei).</title>
        <authorList>
            <person name="Xia C."/>
            <person name="Wang M."/>
            <person name="Yin C."/>
            <person name="Cornejo O.E."/>
            <person name="Hulbert S.H."/>
            <person name="Chen X."/>
        </authorList>
    </citation>
    <scope>NUCLEOTIDE SEQUENCE [LARGE SCALE GENOMIC DNA]</scope>
    <source>
        <strain evidence="2">93-210</strain>
    </source>
</reference>
<dbReference type="Proteomes" id="UP001060170">
    <property type="component" value="Chromosome 10"/>
</dbReference>
<protein>
    <submittedName>
        <fullName evidence="1">Uncharacterized protein</fullName>
    </submittedName>
</protein>
<name>A0ACC0E7S9_9BASI</name>
<comment type="caution">
    <text evidence="1">The sequence shown here is derived from an EMBL/GenBank/DDBJ whole genome shotgun (WGS) entry which is preliminary data.</text>
</comment>
<sequence length="81" mass="8888">LTSSVTASETPPKIKTLYFVPSVLFSLRNTHPPTPSLRSFIFPTFHRLVDPRSPSPNLNPFTFRDSVGFGSISAVRLLGTA</sequence>
<reference evidence="1 2" key="3">
    <citation type="journal article" date="2022" name="Microbiol. Spectr.">
        <title>Folding features and dynamics of 3D genome architecture in plant fungal pathogens.</title>
        <authorList>
            <person name="Xia C."/>
        </authorList>
    </citation>
    <scope>NUCLEOTIDE SEQUENCE [LARGE SCALE GENOMIC DNA]</scope>
    <source>
        <strain evidence="1 2">93-210</strain>
    </source>
</reference>
<evidence type="ECO:0000313" key="2">
    <source>
        <dbReference type="Proteomes" id="UP001060170"/>
    </source>
</evidence>
<gene>
    <name evidence="1" type="ORF">MJO28_010908</name>
</gene>
<evidence type="ECO:0000313" key="1">
    <source>
        <dbReference type="EMBL" id="KAI7945213.1"/>
    </source>
</evidence>
<organism evidence="1 2">
    <name type="scientific">Puccinia striiformis f. sp. tritici</name>
    <dbReference type="NCBI Taxonomy" id="168172"/>
    <lineage>
        <taxon>Eukaryota</taxon>
        <taxon>Fungi</taxon>
        <taxon>Dikarya</taxon>
        <taxon>Basidiomycota</taxon>
        <taxon>Pucciniomycotina</taxon>
        <taxon>Pucciniomycetes</taxon>
        <taxon>Pucciniales</taxon>
        <taxon>Pucciniaceae</taxon>
        <taxon>Puccinia</taxon>
    </lineage>
</organism>
<accession>A0ACC0E7S9</accession>
<proteinExistence type="predicted"/>
<feature type="non-terminal residue" evidence="1">
    <location>
        <position position="1"/>
    </location>
</feature>